<dbReference type="InterPro" id="IPR009993">
    <property type="entry name" value="WecF"/>
</dbReference>
<evidence type="ECO:0000256" key="1">
    <source>
        <dbReference type="ARBA" id="ARBA00022475"/>
    </source>
</evidence>
<reference evidence="6" key="1">
    <citation type="submission" date="2012-07" db="EMBL/GenBank/DDBJ databases">
        <title>The Genome Sequence of Myroides odoratimimus CCUG 10230.</title>
        <authorList>
            <consortium name="The Broad Institute Genome Sequencing Platform"/>
            <person name="Earl A."/>
            <person name="Ward D."/>
            <person name="Feldgarden M."/>
            <person name="Gevers D."/>
            <person name="Huys G."/>
            <person name="Walker B."/>
            <person name="Young S.K."/>
            <person name="Zeng Q."/>
            <person name="Gargeya S."/>
            <person name="Fitzgerald M."/>
            <person name="Haas B."/>
            <person name="Abouelleil A."/>
            <person name="Alvarado L."/>
            <person name="Arachchi H.M."/>
            <person name="Berlin A.M."/>
            <person name="Chapman S.B."/>
            <person name="Goldberg J."/>
            <person name="Griggs A."/>
            <person name="Gujja S."/>
            <person name="Hansen M."/>
            <person name="Howarth C."/>
            <person name="Imamovic A."/>
            <person name="Larimer J."/>
            <person name="McCowen C."/>
            <person name="Montmayeur A."/>
            <person name="Murphy C."/>
            <person name="Neiman D."/>
            <person name="Pearson M."/>
            <person name="Priest M."/>
            <person name="Roberts A."/>
            <person name="Saif S."/>
            <person name="Shea T."/>
            <person name="Sisk P."/>
            <person name="Sykes S."/>
            <person name="Wortman J."/>
            <person name="Nusbaum C."/>
            <person name="Birren B."/>
        </authorList>
    </citation>
    <scope>NUCLEOTIDE SEQUENCE [LARGE SCALE GENOMIC DNA]</scope>
    <source>
        <strain evidence="6">CCUG 10230</strain>
    </source>
</reference>
<keyword evidence="2" id="KW-0997">Cell inner membrane</keyword>
<organism evidence="6 7">
    <name type="scientific">Myroides odoratimimus CCUG 10230</name>
    <dbReference type="NCBI Taxonomy" id="883150"/>
    <lineage>
        <taxon>Bacteria</taxon>
        <taxon>Pseudomonadati</taxon>
        <taxon>Bacteroidota</taxon>
        <taxon>Flavobacteriia</taxon>
        <taxon>Flavobacteriales</taxon>
        <taxon>Flavobacteriaceae</taxon>
        <taxon>Myroides</taxon>
    </lineage>
</organism>
<comment type="caution">
    <text evidence="6">The sequence shown here is derived from an EMBL/GenBank/DDBJ whole genome shotgun (WGS) entry which is preliminary data.</text>
</comment>
<name>A0ABP2NBP3_9FLAO</name>
<dbReference type="Pfam" id="PF07429">
    <property type="entry name" value="Glyco_transf_56"/>
    <property type="match status" value="1"/>
</dbReference>
<gene>
    <name evidence="6" type="ORF">HMPREF9712_01293</name>
</gene>
<keyword evidence="7" id="KW-1185">Reference proteome</keyword>
<evidence type="ECO:0000313" key="7">
    <source>
        <dbReference type="Proteomes" id="UP000005402"/>
    </source>
</evidence>
<dbReference type="Proteomes" id="UP000005402">
    <property type="component" value="Unassembled WGS sequence"/>
</dbReference>
<keyword evidence="3" id="KW-0328">Glycosyltransferase</keyword>
<proteinExistence type="predicted"/>
<keyword evidence="1" id="KW-1003">Cell membrane</keyword>
<protein>
    <recommendedName>
        <fullName evidence="8">4-alpha-L-fucosyltransferase glycosyl transferase group 56</fullName>
    </recommendedName>
</protein>
<sequence length="382" mass="45528">MKVLHILTDSKFINSHKKKFSNLIYENTYLFLLDSKEIINADKDVLYINVNSSELKQYIQGCWNYDMIVTNGLSYYQALFINKLDKEFKNIYWSFFGTEVYSDNLFFARNSLLDSETYIYYKKNWLYRGLQSIYHLRFLFIGKRGYRKEIRNAMKRCGYFLWYSFEEFQFISSKVNIKFPSFIQLPFLNLSFEYNKYVKKEKNILVGNSGSEYNNHIDLFYKIDSCTKDGWDYKVLVPFSYGYTYNYKRKIDRELSSLNLDINLLTEFIPYEEYISNFEKATTAIYPSFRQMGLGNIIMCMQCGVKVYLSVKNPTYSWLIKHNFLVYSIENCLKLDIENDSLSLTEDEIMSNISGLYNLAKVFSKEEFDNQIVESVVKNNYK</sequence>
<keyword evidence="4" id="KW-0808">Transferase</keyword>
<dbReference type="RefSeq" id="WP_006258048.1">
    <property type="nucleotide sequence ID" value="NZ_KE161016.1"/>
</dbReference>
<evidence type="ECO:0000313" key="6">
    <source>
        <dbReference type="EMBL" id="EHO10188.1"/>
    </source>
</evidence>
<dbReference type="EMBL" id="AGEC02000019">
    <property type="protein sequence ID" value="EHO10188.1"/>
    <property type="molecule type" value="Genomic_DNA"/>
</dbReference>
<keyword evidence="5" id="KW-0472">Membrane</keyword>
<evidence type="ECO:0000256" key="5">
    <source>
        <dbReference type="ARBA" id="ARBA00023136"/>
    </source>
</evidence>
<evidence type="ECO:0008006" key="8">
    <source>
        <dbReference type="Google" id="ProtNLM"/>
    </source>
</evidence>
<evidence type="ECO:0000256" key="4">
    <source>
        <dbReference type="ARBA" id="ARBA00022679"/>
    </source>
</evidence>
<evidence type="ECO:0000256" key="2">
    <source>
        <dbReference type="ARBA" id="ARBA00022519"/>
    </source>
</evidence>
<evidence type="ECO:0000256" key="3">
    <source>
        <dbReference type="ARBA" id="ARBA00022676"/>
    </source>
</evidence>
<accession>A0ABP2NBP3</accession>